<keyword evidence="2" id="KW-0732">Signal</keyword>
<name>A0A0D7BTJ4_9AGAR</name>
<dbReference type="CDD" id="cd01846">
    <property type="entry name" value="fatty_acyltransferase_like"/>
    <property type="match status" value="1"/>
</dbReference>
<evidence type="ECO:0000313" key="3">
    <source>
        <dbReference type="EMBL" id="KIY73848.1"/>
    </source>
</evidence>
<dbReference type="InterPro" id="IPR051058">
    <property type="entry name" value="GDSL_Est/Lipase"/>
</dbReference>
<dbReference type="OrthoDB" id="1600564at2759"/>
<accession>A0A0D7BTJ4</accession>
<sequence length="290" mass="31879">MAQSILALLPFVTYVMAQNTWFSFGDSYTQTGFNMTIGPLPSSGNPLGNPTYPGWTATGGENWVDYETTTYNTSEVLTYNFAYGGATIDADLVTPYTPEVFSLTDQVDSFFLENLEAGVIPTFDNATTLFSVWIGINDIGNSFYLSGDRDEFSDVLLDAYFALVDKLVSYAVGARNFLFANVPPVQRSPAMLLQNEDSRALEESVITGYNAKLVERADALAAAHSDVQTFIWDSYSTFNKILDDPTTYGFTNITGYGDGEGFFWGNDYHPSSYAHKFFGEDVGTVLGGFI</sequence>
<dbReference type="PANTHER" id="PTHR45648:SF85">
    <property type="entry name" value="A, PUTATIVE (AFU_ORTHOLOGUE AFUA_2G10760)-RELATED"/>
    <property type="match status" value="1"/>
</dbReference>
<dbReference type="InterPro" id="IPR001087">
    <property type="entry name" value="GDSL"/>
</dbReference>
<keyword evidence="4" id="KW-1185">Reference proteome</keyword>
<proteinExistence type="predicted"/>
<dbReference type="EMBL" id="KN880433">
    <property type="protein sequence ID" value="KIY73848.1"/>
    <property type="molecule type" value="Genomic_DNA"/>
</dbReference>
<reference evidence="3 4" key="1">
    <citation type="journal article" date="2015" name="Fungal Genet. Biol.">
        <title>Evolution of novel wood decay mechanisms in Agaricales revealed by the genome sequences of Fistulina hepatica and Cylindrobasidium torrendii.</title>
        <authorList>
            <person name="Floudas D."/>
            <person name="Held B.W."/>
            <person name="Riley R."/>
            <person name="Nagy L.G."/>
            <person name="Koehler G."/>
            <person name="Ransdell A.S."/>
            <person name="Younus H."/>
            <person name="Chow J."/>
            <person name="Chiniquy J."/>
            <person name="Lipzen A."/>
            <person name="Tritt A."/>
            <person name="Sun H."/>
            <person name="Haridas S."/>
            <person name="LaButti K."/>
            <person name="Ohm R.A."/>
            <person name="Kues U."/>
            <person name="Blanchette R.A."/>
            <person name="Grigoriev I.V."/>
            <person name="Minto R.E."/>
            <person name="Hibbett D.S."/>
        </authorList>
    </citation>
    <scope>NUCLEOTIDE SEQUENCE [LARGE SCALE GENOMIC DNA]</scope>
    <source>
        <strain evidence="3 4">FP15055 ss-10</strain>
    </source>
</reference>
<evidence type="ECO:0000256" key="1">
    <source>
        <dbReference type="ARBA" id="ARBA00022801"/>
    </source>
</evidence>
<feature type="chain" id="PRO_5002317538" evidence="2">
    <location>
        <begin position="18"/>
        <end position="290"/>
    </location>
</feature>
<evidence type="ECO:0000256" key="2">
    <source>
        <dbReference type="SAM" id="SignalP"/>
    </source>
</evidence>
<dbReference type="SUPFAM" id="SSF52266">
    <property type="entry name" value="SGNH hydrolase"/>
    <property type="match status" value="1"/>
</dbReference>
<dbReference type="Gene3D" id="3.40.50.1110">
    <property type="entry name" value="SGNH hydrolase"/>
    <property type="match status" value="1"/>
</dbReference>
<dbReference type="Pfam" id="PF00657">
    <property type="entry name" value="Lipase_GDSL"/>
    <property type="match status" value="1"/>
</dbReference>
<dbReference type="Proteomes" id="UP000054007">
    <property type="component" value="Unassembled WGS sequence"/>
</dbReference>
<dbReference type="AlphaFoldDB" id="A0A0D7BTJ4"/>
<feature type="signal peptide" evidence="2">
    <location>
        <begin position="1"/>
        <end position="17"/>
    </location>
</feature>
<evidence type="ECO:0000313" key="4">
    <source>
        <dbReference type="Proteomes" id="UP000054007"/>
    </source>
</evidence>
<dbReference type="STRING" id="1314674.A0A0D7BTJ4"/>
<protein>
    <submittedName>
        <fullName evidence="3">Carbohydrate esterase family 16 protein</fullName>
    </submittedName>
</protein>
<dbReference type="PANTHER" id="PTHR45648">
    <property type="entry name" value="GDSL LIPASE/ACYLHYDROLASE FAMILY PROTEIN (AFU_ORTHOLOGUE AFUA_4G14700)"/>
    <property type="match status" value="1"/>
</dbReference>
<organism evidence="3 4">
    <name type="scientific">Cylindrobasidium torrendii FP15055 ss-10</name>
    <dbReference type="NCBI Taxonomy" id="1314674"/>
    <lineage>
        <taxon>Eukaryota</taxon>
        <taxon>Fungi</taxon>
        <taxon>Dikarya</taxon>
        <taxon>Basidiomycota</taxon>
        <taxon>Agaricomycotina</taxon>
        <taxon>Agaricomycetes</taxon>
        <taxon>Agaricomycetidae</taxon>
        <taxon>Agaricales</taxon>
        <taxon>Marasmiineae</taxon>
        <taxon>Physalacriaceae</taxon>
        <taxon>Cylindrobasidium</taxon>
    </lineage>
</organism>
<dbReference type="GO" id="GO:0016788">
    <property type="term" value="F:hydrolase activity, acting on ester bonds"/>
    <property type="evidence" value="ECO:0007669"/>
    <property type="project" value="InterPro"/>
</dbReference>
<keyword evidence="1" id="KW-0378">Hydrolase</keyword>
<dbReference type="InterPro" id="IPR036514">
    <property type="entry name" value="SGNH_hydro_sf"/>
</dbReference>
<gene>
    <name evidence="3" type="ORF">CYLTODRAFT_416503</name>
</gene>